<keyword evidence="1" id="KW-0678">Repressor</keyword>
<dbReference type="STRING" id="3775.A0A1Q3C2F7"/>
<dbReference type="PANTHER" id="PTHR33388:SF2">
    <property type="entry name" value="PROTEIN SPOROCYTELESS"/>
    <property type="match status" value="1"/>
</dbReference>
<dbReference type="FunCoup" id="A0A1Q3C2F7">
    <property type="interactions" value="10"/>
</dbReference>
<dbReference type="Proteomes" id="UP000187406">
    <property type="component" value="Unassembled WGS sequence"/>
</dbReference>
<name>A0A1Q3C2F7_CEPFO</name>
<sequence length="253" mass="27352">MATPFLFMLNGQNPTRQEQPRTHHGSLETEPLPSNNRGRKPGKVKKKQPQRGMGVAQLERLRLQERWKKMTEISDPLQYQPLPGPIASAGNYNGSMVGGSGLVGFDQALVIQRMGNGGFGGGSGQVMMDPNWIGASHDLRIRVGTSVLGTSKELSSMPKNMMQQCVSERCDVCFKGVEAVAIHRKGNSSMGGSMLVEYEFFPGKSGRGTSNEELIKLPREASVAVGGEASYITTTAYSANPSNSVDLSLKLSY</sequence>
<dbReference type="PANTHER" id="PTHR33388">
    <property type="entry name" value="OS01G0212500 PROTEIN"/>
    <property type="match status" value="1"/>
</dbReference>
<evidence type="ECO:0000256" key="4">
    <source>
        <dbReference type="SAM" id="MobiDB-lite"/>
    </source>
</evidence>
<evidence type="ECO:0000313" key="6">
    <source>
        <dbReference type="Proteomes" id="UP000187406"/>
    </source>
</evidence>
<dbReference type="AlphaFoldDB" id="A0A1Q3C2F7"/>
<organism evidence="5 6">
    <name type="scientific">Cephalotus follicularis</name>
    <name type="common">Albany pitcher plant</name>
    <dbReference type="NCBI Taxonomy" id="3775"/>
    <lineage>
        <taxon>Eukaryota</taxon>
        <taxon>Viridiplantae</taxon>
        <taxon>Streptophyta</taxon>
        <taxon>Embryophyta</taxon>
        <taxon>Tracheophyta</taxon>
        <taxon>Spermatophyta</taxon>
        <taxon>Magnoliopsida</taxon>
        <taxon>eudicotyledons</taxon>
        <taxon>Gunneridae</taxon>
        <taxon>Pentapetalae</taxon>
        <taxon>rosids</taxon>
        <taxon>fabids</taxon>
        <taxon>Oxalidales</taxon>
        <taxon>Cephalotaceae</taxon>
        <taxon>Cephalotus</taxon>
    </lineage>
</organism>
<dbReference type="GO" id="GO:0003700">
    <property type="term" value="F:DNA-binding transcription factor activity"/>
    <property type="evidence" value="ECO:0007669"/>
    <property type="project" value="InterPro"/>
</dbReference>
<feature type="region of interest" description="Disordered" evidence="4">
    <location>
        <begin position="1"/>
        <end position="54"/>
    </location>
</feature>
<keyword evidence="6" id="KW-1185">Reference proteome</keyword>
<keyword evidence="3" id="KW-0804">Transcription</keyword>
<dbReference type="OrthoDB" id="1917522at2759"/>
<evidence type="ECO:0000256" key="1">
    <source>
        <dbReference type="ARBA" id="ARBA00022491"/>
    </source>
</evidence>
<dbReference type="InterPro" id="IPR014855">
    <property type="entry name" value="NOZZLE"/>
</dbReference>
<gene>
    <name evidence="5" type="ORF">CFOL_v3_17924</name>
</gene>
<feature type="compositionally biased region" description="Basic and acidic residues" evidence="4">
    <location>
        <begin position="18"/>
        <end position="27"/>
    </location>
</feature>
<protein>
    <submittedName>
        <fullName evidence="5">NOZZLE domain-containing protein</fullName>
    </submittedName>
</protein>
<evidence type="ECO:0000256" key="3">
    <source>
        <dbReference type="ARBA" id="ARBA00023163"/>
    </source>
</evidence>
<keyword evidence="2" id="KW-0805">Transcription regulation</keyword>
<proteinExistence type="predicted"/>
<reference evidence="6" key="1">
    <citation type="submission" date="2016-04" db="EMBL/GenBank/DDBJ databases">
        <title>Cephalotus genome sequencing.</title>
        <authorList>
            <person name="Fukushima K."/>
            <person name="Hasebe M."/>
            <person name="Fang X."/>
        </authorList>
    </citation>
    <scope>NUCLEOTIDE SEQUENCE [LARGE SCALE GENOMIC DNA]</scope>
    <source>
        <strain evidence="6">cv. St1</strain>
    </source>
</reference>
<accession>A0A1Q3C2F7</accession>
<feature type="compositionally biased region" description="Basic residues" evidence="4">
    <location>
        <begin position="37"/>
        <end position="49"/>
    </location>
</feature>
<evidence type="ECO:0000256" key="2">
    <source>
        <dbReference type="ARBA" id="ARBA00023015"/>
    </source>
</evidence>
<dbReference type="InterPro" id="IPR040356">
    <property type="entry name" value="SPEAR"/>
</dbReference>
<dbReference type="Pfam" id="PF08744">
    <property type="entry name" value="NOZZLE"/>
    <property type="match status" value="1"/>
</dbReference>
<dbReference type="InParanoid" id="A0A1Q3C2F7"/>
<comment type="caution">
    <text evidence="5">The sequence shown here is derived from an EMBL/GenBank/DDBJ whole genome shotgun (WGS) entry which is preliminary data.</text>
</comment>
<dbReference type="EMBL" id="BDDD01001235">
    <property type="protein sequence ID" value="GAV74444.1"/>
    <property type="molecule type" value="Genomic_DNA"/>
</dbReference>
<evidence type="ECO:0000313" key="5">
    <source>
        <dbReference type="EMBL" id="GAV74444.1"/>
    </source>
</evidence>